<gene>
    <name evidence="1" type="ORF">GCM10023116_03380</name>
</gene>
<keyword evidence="2" id="KW-1185">Reference proteome</keyword>
<organism evidence="1 2">
    <name type="scientific">Kistimonas scapharcae</name>
    <dbReference type="NCBI Taxonomy" id="1036133"/>
    <lineage>
        <taxon>Bacteria</taxon>
        <taxon>Pseudomonadati</taxon>
        <taxon>Pseudomonadota</taxon>
        <taxon>Gammaproteobacteria</taxon>
        <taxon>Oceanospirillales</taxon>
        <taxon>Endozoicomonadaceae</taxon>
        <taxon>Kistimonas</taxon>
    </lineage>
</organism>
<evidence type="ECO:0008006" key="3">
    <source>
        <dbReference type="Google" id="ProtNLM"/>
    </source>
</evidence>
<dbReference type="EMBL" id="BAABFL010000025">
    <property type="protein sequence ID" value="GAA4648074.1"/>
    <property type="molecule type" value="Genomic_DNA"/>
</dbReference>
<evidence type="ECO:0000313" key="1">
    <source>
        <dbReference type="EMBL" id="GAA4648074.1"/>
    </source>
</evidence>
<sequence length="286" mass="31893">METLSQLLQANPSSASVTGEWFCISWLPDLATGERLNIGVAFQTEGRLYCKMLDYFERLKCLYGEGAIYHVQLISDVINEMVGCNQTDSLFPQVMIERKGFAQGEAVTEILSGLYDDTVTLAARVRKKRERVFNSISNATLYTSLVDELKQRAGLEFDRFVPPTPTIAIDDDTGRHSLYVPFRTESNCIGGLASAVYASSTTVELNLLKAARDVETAQRIRGGDNPSVFILKPGDELKHLPREQADQIEDKLDKFDWYMSQQGIYLGSHVEVGGLAEEIQHWANAA</sequence>
<reference evidence="2" key="1">
    <citation type="journal article" date="2019" name="Int. J. Syst. Evol. Microbiol.">
        <title>The Global Catalogue of Microorganisms (GCM) 10K type strain sequencing project: providing services to taxonomists for standard genome sequencing and annotation.</title>
        <authorList>
            <consortium name="The Broad Institute Genomics Platform"/>
            <consortium name="The Broad Institute Genome Sequencing Center for Infectious Disease"/>
            <person name="Wu L."/>
            <person name="Ma J."/>
        </authorList>
    </citation>
    <scope>NUCLEOTIDE SEQUENCE [LARGE SCALE GENOMIC DNA]</scope>
    <source>
        <strain evidence="2">JCM 17805</strain>
    </source>
</reference>
<dbReference type="RefSeq" id="WP_345193258.1">
    <property type="nucleotide sequence ID" value="NZ_BAABFL010000025.1"/>
</dbReference>
<name>A0ABP8UY84_9GAMM</name>
<dbReference type="Proteomes" id="UP001500604">
    <property type="component" value="Unassembled WGS sequence"/>
</dbReference>
<accession>A0ABP8UY84</accession>
<protein>
    <recommendedName>
        <fullName evidence="3">DUF3037 domain-containing protein</fullName>
    </recommendedName>
</protein>
<comment type="caution">
    <text evidence="1">The sequence shown here is derived from an EMBL/GenBank/DDBJ whole genome shotgun (WGS) entry which is preliminary data.</text>
</comment>
<evidence type="ECO:0000313" key="2">
    <source>
        <dbReference type="Proteomes" id="UP001500604"/>
    </source>
</evidence>
<proteinExistence type="predicted"/>